<evidence type="ECO:0000313" key="3">
    <source>
        <dbReference type="Proteomes" id="UP001176940"/>
    </source>
</evidence>
<feature type="region of interest" description="Disordered" evidence="1">
    <location>
        <begin position="1"/>
        <end position="123"/>
    </location>
</feature>
<dbReference type="EMBL" id="CAUEEQ010028420">
    <property type="protein sequence ID" value="CAJ0948410.1"/>
    <property type="molecule type" value="Genomic_DNA"/>
</dbReference>
<proteinExistence type="predicted"/>
<feature type="region of interest" description="Disordered" evidence="1">
    <location>
        <begin position="249"/>
        <end position="315"/>
    </location>
</feature>
<feature type="compositionally biased region" description="Low complexity" evidence="1">
    <location>
        <begin position="96"/>
        <end position="123"/>
    </location>
</feature>
<keyword evidence="3" id="KW-1185">Reference proteome</keyword>
<feature type="compositionally biased region" description="Low complexity" evidence="1">
    <location>
        <begin position="272"/>
        <end position="283"/>
    </location>
</feature>
<feature type="compositionally biased region" description="Pro residues" evidence="1">
    <location>
        <begin position="57"/>
        <end position="67"/>
    </location>
</feature>
<sequence length="315" mass="33561">MIETIVISSSCSLCEQRGGGEIERGGGEQGSQKSNHNTEQRENTRAEPQRERHRQQSPPPDAGPPNPGEQQSAEAEMPPVTKEQSVSETEKDSGYSDSSSESVSSEDTPPSTSASVMAATPPTQPAYTPIYILQNIILKQPRLVLLHAPVKHHRKRASPSSYLPILRSYPKIAPRLPPPPSSASDLPIDTALAPPQPKQAAPADPGGLPALAGLAAPDTRDSEAHTRLYERALQGEEGGWERLRRAMERSGGYRQIPPAAPNSGTTEEAMNTTEASSATSDSAEMTEEEEEVTSPEEAMTSSDAAPPTFDLGGAV</sequence>
<name>A0ABN9LQZ9_9NEOB</name>
<reference evidence="2" key="1">
    <citation type="submission" date="2023-07" db="EMBL/GenBank/DDBJ databases">
        <authorList>
            <person name="Stuckert A."/>
        </authorList>
    </citation>
    <scope>NUCLEOTIDE SEQUENCE</scope>
</reference>
<feature type="compositionally biased region" description="Polar residues" evidence="1">
    <location>
        <begin position="1"/>
        <end position="13"/>
    </location>
</feature>
<protein>
    <submittedName>
        <fullName evidence="2">Uncharacterized protein</fullName>
    </submittedName>
</protein>
<dbReference type="Proteomes" id="UP001176940">
    <property type="component" value="Unassembled WGS sequence"/>
</dbReference>
<feature type="compositionally biased region" description="Acidic residues" evidence="1">
    <location>
        <begin position="284"/>
        <end position="294"/>
    </location>
</feature>
<feature type="compositionally biased region" description="Low complexity" evidence="1">
    <location>
        <begin position="182"/>
        <end position="217"/>
    </location>
</feature>
<accession>A0ABN9LQZ9</accession>
<evidence type="ECO:0000256" key="1">
    <source>
        <dbReference type="SAM" id="MobiDB-lite"/>
    </source>
</evidence>
<organism evidence="2 3">
    <name type="scientific">Ranitomeya imitator</name>
    <name type="common">mimic poison frog</name>
    <dbReference type="NCBI Taxonomy" id="111125"/>
    <lineage>
        <taxon>Eukaryota</taxon>
        <taxon>Metazoa</taxon>
        <taxon>Chordata</taxon>
        <taxon>Craniata</taxon>
        <taxon>Vertebrata</taxon>
        <taxon>Euteleostomi</taxon>
        <taxon>Amphibia</taxon>
        <taxon>Batrachia</taxon>
        <taxon>Anura</taxon>
        <taxon>Neobatrachia</taxon>
        <taxon>Hyloidea</taxon>
        <taxon>Dendrobatidae</taxon>
        <taxon>Dendrobatinae</taxon>
        <taxon>Ranitomeya</taxon>
    </lineage>
</organism>
<comment type="caution">
    <text evidence="2">The sequence shown here is derived from an EMBL/GenBank/DDBJ whole genome shotgun (WGS) entry which is preliminary data.</text>
</comment>
<feature type="compositionally biased region" description="Basic and acidic residues" evidence="1">
    <location>
        <begin position="36"/>
        <end position="50"/>
    </location>
</feature>
<gene>
    <name evidence="2" type="ORF">RIMI_LOCUS12142280</name>
</gene>
<feature type="region of interest" description="Disordered" evidence="1">
    <location>
        <begin position="174"/>
        <end position="222"/>
    </location>
</feature>
<evidence type="ECO:0000313" key="2">
    <source>
        <dbReference type="EMBL" id="CAJ0948410.1"/>
    </source>
</evidence>
<feature type="compositionally biased region" description="Polar residues" evidence="1">
    <location>
        <begin position="262"/>
        <end position="271"/>
    </location>
</feature>